<dbReference type="OrthoDB" id="10568199at2759"/>
<proteinExistence type="predicted"/>
<dbReference type="AlphaFoldDB" id="A0A4S4MX81"/>
<organism evidence="1 2">
    <name type="scientific">Antrodiella citrinella</name>
    <dbReference type="NCBI Taxonomy" id="2447956"/>
    <lineage>
        <taxon>Eukaryota</taxon>
        <taxon>Fungi</taxon>
        <taxon>Dikarya</taxon>
        <taxon>Basidiomycota</taxon>
        <taxon>Agaricomycotina</taxon>
        <taxon>Agaricomycetes</taxon>
        <taxon>Polyporales</taxon>
        <taxon>Steccherinaceae</taxon>
        <taxon>Antrodiella</taxon>
    </lineage>
</organism>
<name>A0A4S4MX81_9APHY</name>
<keyword evidence="2" id="KW-1185">Reference proteome</keyword>
<gene>
    <name evidence="1" type="ORF">EUX98_g3153</name>
</gene>
<sequence length="176" mass="20588">MLHPDELALVKDRKECDHTEEYLDIRLQNKYLPRSIHEAQDAPPEGQPRLYWINSSGYARCPLTCIEPAAYKESPMPKFHVQLLYDVYAYMQYFRLYHRDVPYLYEPICIELVYCDYKQSVENMMAGLSLTSNGPPLDACPHPIEISLYRRPLKERRVFKKKPVDDDPFAGDILSG</sequence>
<protein>
    <submittedName>
        <fullName evidence="1">Uncharacterized protein</fullName>
    </submittedName>
</protein>
<accession>A0A4S4MX81</accession>
<dbReference type="Proteomes" id="UP000308730">
    <property type="component" value="Unassembled WGS sequence"/>
</dbReference>
<evidence type="ECO:0000313" key="1">
    <source>
        <dbReference type="EMBL" id="THH31019.1"/>
    </source>
</evidence>
<evidence type="ECO:0000313" key="2">
    <source>
        <dbReference type="Proteomes" id="UP000308730"/>
    </source>
</evidence>
<dbReference type="EMBL" id="SGPM01000060">
    <property type="protein sequence ID" value="THH31019.1"/>
    <property type="molecule type" value="Genomic_DNA"/>
</dbReference>
<comment type="caution">
    <text evidence="1">The sequence shown here is derived from an EMBL/GenBank/DDBJ whole genome shotgun (WGS) entry which is preliminary data.</text>
</comment>
<reference evidence="1 2" key="1">
    <citation type="submission" date="2019-02" db="EMBL/GenBank/DDBJ databases">
        <title>Genome sequencing of the rare red list fungi Antrodiella citrinella (Flaviporus citrinellus).</title>
        <authorList>
            <person name="Buettner E."/>
            <person name="Kellner H."/>
        </authorList>
    </citation>
    <scope>NUCLEOTIDE SEQUENCE [LARGE SCALE GENOMIC DNA]</scope>
    <source>
        <strain evidence="1 2">DSM 108506</strain>
    </source>
</reference>